<protein>
    <submittedName>
        <fullName evidence="2">DUF4055 domain-containing protein</fullName>
    </submittedName>
</protein>
<accession>A0A845A551</accession>
<dbReference type="EMBL" id="WTYH01000001">
    <property type="protein sequence ID" value="MXO94286.1"/>
    <property type="molecule type" value="Genomic_DNA"/>
</dbReference>
<dbReference type="AlphaFoldDB" id="A0A845A551"/>
<dbReference type="Proteomes" id="UP000460626">
    <property type="component" value="Unassembled WGS sequence"/>
</dbReference>
<proteinExistence type="predicted"/>
<organism evidence="2 3">
    <name type="scientific">Aurantiacibacter arachoides</name>
    <dbReference type="NCBI Taxonomy" id="1850444"/>
    <lineage>
        <taxon>Bacteria</taxon>
        <taxon>Pseudomonadati</taxon>
        <taxon>Pseudomonadota</taxon>
        <taxon>Alphaproteobacteria</taxon>
        <taxon>Sphingomonadales</taxon>
        <taxon>Erythrobacteraceae</taxon>
        <taxon>Aurantiacibacter</taxon>
    </lineage>
</organism>
<feature type="domain" description="DUF4055" evidence="1">
    <location>
        <begin position="232"/>
        <end position="366"/>
    </location>
</feature>
<dbReference type="Pfam" id="PF13264">
    <property type="entry name" value="DUF4055"/>
    <property type="match status" value="1"/>
</dbReference>
<reference evidence="2 3" key="1">
    <citation type="submission" date="2019-12" db="EMBL/GenBank/DDBJ databases">
        <title>Genomic-based taxomic classification of the family Erythrobacteraceae.</title>
        <authorList>
            <person name="Xu L."/>
        </authorList>
    </citation>
    <scope>NUCLEOTIDE SEQUENCE [LARGE SCALE GENOMIC DNA]</scope>
    <source>
        <strain evidence="2 3">RC4-10-4</strain>
    </source>
</reference>
<keyword evidence="3" id="KW-1185">Reference proteome</keyword>
<name>A0A845A551_9SPHN</name>
<evidence type="ECO:0000313" key="3">
    <source>
        <dbReference type="Proteomes" id="UP000460626"/>
    </source>
</evidence>
<evidence type="ECO:0000259" key="1">
    <source>
        <dbReference type="Pfam" id="PF13264"/>
    </source>
</evidence>
<dbReference type="InterPro" id="IPR025129">
    <property type="entry name" value="DUF4055"/>
</dbReference>
<dbReference type="OrthoDB" id="975664at2"/>
<evidence type="ECO:0000313" key="2">
    <source>
        <dbReference type="EMBL" id="MXO94286.1"/>
    </source>
</evidence>
<sequence>MMIDTYDEKRAVKLPLWKRNRDHTSGTDAVKTARTEYLPLVGAMEGPEYLAHLAMVEYKPAAARTLASHVGLVFRKPATISPDGPIKDLCNVIEADGSDITTLAKWALREYSVTNDGGILIDHPVMPDGLSLAAALALDLRPFASRYTAEMILSVQTSVIGGRKKISRVVLKDDEKTFRELTLENGVYTITVHTKDGGRITETKSQPTVNGKPLTSIPFVHLADGEDHAAFSDIVNTNVTHYLTAAELATALKWCAKPRLTIVGLPDDVALDHDPAIAWRFSDKDTKVEYNEFKGTGIVAIERQLDRLVKSMAEQGLRLLMAEQAPAEAAETAQRREASENSILASHAHHISTKLTAVLRFIATWLGLENDRTMIALNVDFIPSTVDPQVLQQLVALNQAGKLSDRQLFINLQKGEIISGDVDFDQHQVELENTVIDPPIDDDLA</sequence>
<dbReference type="RefSeq" id="WP_131453521.1">
    <property type="nucleotide sequence ID" value="NZ_BMJK01000002.1"/>
</dbReference>
<comment type="caution">
    <text evidence="2">The sequence shown here is derived from an EMBL/GenBank/DDBJ whole genome shotgun (WGS) entry which is preliminary data.</text>
</comment>
<gene>
    <name evidence="2" type="ORF">GRI62_11835</name>
</gene>